<dbReference type="GO" id="GO:0009295">
    <property type="term" value="C:nucleoid"/>
    <property type="evidence" value="ECO:0007669"/>
    <property type="project" value="InterPro"/>
</dbReference>
<dbReference type="InterPro" id="IPR007358">
    <property type="entry name" value="Nucleoid_associated_NdpA"/>
</dbReference>
<accession>A0A2N6UD72</accession>
<dbReference type="EMBL" id="PNHQ01000014">
    <property type="protein sequence ID" value="PMC79495.1"/>
    <property type="molecule type" value="Genomic_DNA"/>
</dbReference>
<dbReference type="AlphaFoldDB" id="A0A2N6UD72"/>
<evidence type="ECO:0008006" key="3">
    <source>
        <dbReference type="Google" id="ProtNLM"/>
    </source>
</evidence>
<gene>
    <name evidence="1" type="ORF">CJ191_06520</name>
</gene>
<evidence type="ECO:0000313" key="1">
    <source>
        <dbReference type="EMBL" id="PMC79495.1"/>
    </source>
</evidence>
<dbReference type="OrthoDB" id="3171075at2"/>
<evidence type="ECO:0000313" key="2">
    <source>
        <dbReference type="Proteomes" id="UP000235701"/>
    </source>
</evidence>
<organism evidence="1 2">
    <name type="scientific">Aerococcus viridans</name>
    <dbReference type="NCBI Taxonomy" id="1377"/>
    <lineage>
        <taxon>Bacteria</taxon>
        <taxon>Bacillati</taxon>
        <taxon>Bacillota</taxon>
        <taxon>Bacilli</taxon>
        <taxon>Lactobacillales</taxon>
        <taxon>Aerococcaceae</taxon>
        <taxon>Aerococcus</taxon>
    </lineage>
</organism>
<comment type="caution">
    <text evidence="1">The sequence shown here is derived from an EMBL/GenBank/DDBJ whole genome shotgun (WGS) entry which is preliminary data.</text>
</comment>
<sequence length="343" mass="40036">MLKKEGYDMLRIDAAVLHIFDTNTNEPVLSQTLLDHKEQYMVEYIEKMMSKIMYTAQQKVGKLPDRSPAKEILVGMNQSENFLHGTQKLTNRFFNFTKLNPDIKPSDLLWTGFWLDEAYFVGMFKLNHNESYTHYVEYDQDNLKNDLIINRAILPSPTQAIDEGFLYCMETEEYFLIEKKHLIEEYGERINYLSEIFLDIQTNPSMKESVNIIKKAVAKTAKKFGEDDYQDLAEVKQILHDTIHENQAIDNQAIAEVMYGDNFSRKQAYFEETNEQGLADETPYMPELLGNNMQRQKFKFENGIELSIPLDLFNDPEVVEIKNNPDGTLSVEIKNIEKIKNMF</sequence>
<proteinExistence type="predicted"/>
<keyword evidence="2" id="KW-1185">Reference proteome</keyword>
<dbReference type="Pfam" id="PF04245">
    <property type="entry name" value="NA37"/>
    <property type="match status" value="1"/>
</dbReference>
<dbReference type="Proteomes" id="UP000235701">
    <property type="component" value="Unassembled WGS sequence"/>
</dbReference>
<protein>
    <recommendedName>
        <fullName evidence="3">Nucleoid-associated protein</fullName>
    </recommendedName>
</protein>
<reference evidence="1 2" key="1">
    <citation type="submission" date="2017-09" db="EMBL/GenBank/DDBJ databases">
        <title>Bacterial strain isolated from the female urinary microbiota.</title>
        <authorList>
            <person name="Thomas-White K."/>
            <person name="Kumar N."/>
            <person name="Forster S."/>
            <person name="Putonti C."/>
            <person name="Lawley T."/>
            <person name="Wolfe A.J."/>
        </authorList>
    </citation>
    <scope>NUCLEOTIDE SEQUENCE [LARGE SCALE GENOMIC DNA]</scope>
    <source>
        <strain evidence="1 2">UMB0240</strain>
    </source>
</reference>
<name>A0A2N6UD72_9LACT</name>